<feature type="region of interest" description="Disordered" evidence="1">
    <location>
        <begin position="407"/>
        <end position="427"/>
    </location>
</feature>
<keyword evidence="4" id="KW-1185">Reference proteome</keyword>
<feature type="compositionally biased region" description="Pro residues" evidence="1">
    <location>
        <begin position="56"/>
        <end position="87"/>
    </location>
</feature>
<feature type="compositionally biased region" description="Polar residues" evidence="1">
    <location>
        <begin position="328"/>
        <end position="343"/>
    </location>
</feature>
<proteinExistence type="predicted"/>
<dbReference type="AlphaFoldDB" id="A0A402B914"/>
<dbReference type="RefSeq" id="WP_126628147.1">
    <property type="nucleotide sequence ID" value="NZ_BIFT01000001.1"/>
</dbReference>
<feature type="region of interest" description="Disordered" evidence="1">
    <location>
        <begin position="356"/>
        <end position="388"/>
    </location>
</feature>
<dbReference type="Proteomes" id="UP000287171">
    <property type="component" value="Unassembled WGS sequence"/>
</dbReference>
<keyword evidence="2" id="KW-0472">Membrane</keyword>
<reference evidence="4" key="1">
    <citation type="submission" date="2018-12" db="EMBL/GenBank/DDBJ databases">
        <title>Tengunoibacter tsumagoiensis gen. nov., sp. nov., Dictyobacter kobayashii sp. nov., D. alpinus sp. nov., and D. joshuensis sp. nov. and description of Dictyobacteraceae fam. nov. within the order Ktedonobacterales isolated from Tengu-no-mugimeshi.</title>
        <authorList>
            <person name="Wang C.M."/>
            <person name="Zheng Y."/>
            <person name="Sakai Y."/>
            <person name="Toyoda A."/>
            <person name="Minakuchi Y."/>
            <person name="Abe K."/>
            <person name="Yokota A."/>
            <person name="Yabe S."/>
        </authorList>
    </citation>
    <scope>NUCLEOTIDE SEQUENCE [LARGE SCALE GENOMIC DNA]</scope>
    <source>
        <strain evidence="4">Uno16</strain>
    </source>
</reference>
<evidence type="ECO:0000313" key="3">
    <source>
        <dbReference type="EMBL" id="GCE27864.1"/>
    </source>
</evidence>
<accession>A0A402B914</accession>
<feature type="transmembrane region" description="Helical" evidence="2">
    <location>
        <begin position="176"/>
        <end position="200"/>
    </location>
</feature>
<keyword evidence="2" id="KW-0812">Transmembrane</keyword>
<sequence>MKKKVLKQLKRAIIGSVFIFFIGLNLIIVQTHAHATLFAPTTIATSTLAIMDPTPTDTPTPVPPTDTPVPPTATPVPPTATPVPPTAVPTQKPVPTQVPTVIPPTVPVQPTAPPVDAGTGGNVIPTVTPTQKASATPKPTATPTPEAGVTPTATPAIGGGHVADPATTQGSGMSGALVPLAIGGTVFLLLIVGLISFMFLRKPKSQPRAYSRFPRATAGGAAWLNRPDPNASFALPGAEPQQAAFASPMQMNMAQTVGPAIAMPTSTHKMTPPTPLPPPMFTGPQQAITPTPPPPMVTGPQQAIASAAAEPGYMPSDLRPITSALPQQVTAATQKNPISTSDMSPLPLDNFDLSQILPERKGNNGIQRDASGKERETPISFSPLVAPNVQDDPVLETIMRQAQMGLYALPDQSSEGTNNTPDDSFLS</sequence>
<name>A0A402B914_9CHLR</name>
<dbReference type="EMBL" id="BIFT01000001">
    <property type="protein sequence ID" value="GCE27864.1"/>
    <property type="molecule type" value="Genomic_DNA"/>
</dbReference>
<feature type="transmembrane region" description="Helical" evidence="2">
    <location>
        <begin position="12"/>
        <end position="33"/>
    </location>
</feature>
<feature type="region of interest" description="Disordered" evidence="1">
    <location>
        <begin position="328"/>
        <end position="347"/>
    </location>
</feature>
<feature type="region of interest" description="Disordered" evidence="1">
    <location>
        <begin position="128"/>
        <end position="148"/>
    </location>
</feature>
<comment type="caution">
    <text evidence="3">The sequence shown here is derived from an EMBL/GenBank/DDBJ whole genome shotgun (WGS) entry which is preliminary data.</text>
</comment>
<protein>
    <submittedName>
        <fullName evidence="3">Uncharacterized protein</fullName>
    </submittedName>
</protein>
<gene>
    <name evidence="3" type="ORF">KDA_33480</name>
</gene>
<keyword evidence="2" id="KW-1133">Transmembrane helix</keyword>
<evidence type="ECO:0000256" key="2">
    <source>
        <dbReference type="SAM" id="Phobius"/>
    </source>
</evidence>
<evidence type="ECO:0000256" key="1">
    <source>
        <dbReference type="SAM" id="MobiDB-lite"/>
    </source>
</evidence>
<dbReference type="PRINTS" id="PR01217">
    <property type="entry name" value="PRICHEXTENSN"/>
</dbReference>
<evidence type="ECO:0000313" key="4">
    <source>
        <dbReference type="Proteomes" id="UP000287171"/>
    </source>
</evidence>
<feature type="compositionally biased region" description="Low complexity" evidence="1">
    <location>
        <begin position="128"/>
        <end position="145"/>
    </location>
</feature>
<dbReference type="OrthoDB" id="163753at2"/>
<organism evidence="3 4">
    <name type="scientific">Dictyobacter alpinus</name>
    <dbReference type="NCBI Taxonomy" id="2014873"/>
    <lineage>
        <taxon>Bacteria</taxon>
        <taxon>Bacillati</taxon>
        <taxon>Chloroflexota</taxon>
        <taxon>Ktedonobacteria</taxon>
        <taxon>Ktedonobacterales</taxon>
        <taxon>Dictyobacteraceae</taxon>
        <taxon>Dictyobacter</taxon>
    </lineage>
</organism>
<feature type="region of interest" description="Disordered" evidence="1">
    <location>
        <begin position="52"/>
        <end position="92"/>
    </location>
</feature>
<feature type="compositionally biased region" description="Polar residues" evidence="1">
    <location>
        <begin position="411"/>
        <end position="427"/>
    </location>
</feature>